<feature type="binding site" evidence="5">
    <location>
        <position position="105"/>
    </location>
    <ligand>
        <name>Mg(2+)</name>
        <dbReference type="ChEBI" id="CHEBI:18420"/>
        <label>1</label>
        <note>catalytic</note>
    </ligand>
</feature>
<dbReference type="OrthoDB" id="9785695at2"/>
<evidence type="ECO:0000256" key="2">
    <source>
        <dbReference type="ARBA" id="ARBA00022723"/>
    </source>
</evidence>
<dbReference type="RefSeq" id="WP_089273484.1">
    <property type="nucleotide sequence ID" value="NZ_FZNN01000028.1"/>
</dbReference>
<evidence type="ECO:0000256" key="1">
    <source>
        <dbReference type="ARBA" id="ARBA00009759"/>
    </source>
</evidence>
<dbReference type="PROSITE" id="PS00629">
    <property type="entry name" value="IMP_1"/>
    <property type="match status" value="1"/>
</dbReference>
<evidence type="ECO:0000259" key="6">
    <source>
        <dbReference type="PROSITE" id="PS50042"/>
    </source>
</evidence>
<dbReference type="GO" id="GO:0008934">
    <property type="term" value="F:inositol monophosphate 1-phosphatase activity"/>
    <property type="evidence" value="ECO:0007669"/>
    <property type="project" value="TreeGrafter"/>
</dbReference>
<dbReference type="SUPFAM" id="SSF56655">
    <property type="entry name" value="Carbohydrate phosphatase"/>
    <property type="match status" value="1"/>
</dbReference>
<dbReference type="PRINTS" id="PR00377">
    <property type="entry name" value="IMPHPHTASES"/>
</dbReference>
<keyword evidence="2 5" id="KW-0479">Metal-binding</keyword>
<dbReference type="InterPro" id="IPR000595">
    <property type="entry name" value="cNMP-bd_dom"/>
</dbReference>
<feature type="binding site" evidence="5">
    <location>
        <position position="234"/>
    </location>
    <ligand>
        <name>Mg(2+)</name>
        <dbReference type="ChEBI" id="CHEBI:18420"/>
        <label>1</label>
        <note>catalytic</note>
    </ligand>
</feature>
<dbReference type="Pfam" id="PF00459">
    <property type="entry name" value="Inositol_P"/>
    <property type="match status" value="1"/>
</dbReference>
<dbReference type="GO" id="GO:0046854">
    <property type="term" value="P:phosphatidylinositol phosphate biosynthetic process"/>
    <property type="evidence" value="ECO:0007669"/>
    <property type="project" value="InterPro"/>
</dbReference>
<dbReference type="InterPro" id="IPR020550">
    <property type="entry name" value="Inositol_monophosphatase_CS"/>
</dbReference>
<feature type="binding site" evidence="5">
    <location>
        <position position="82"/>
    </location>
    <ligand>
        <name>Mg(2+)</name>
        <dbReference type="ChEBI" id="CHEBI:18420"/>
        <label>1</label>
        <note>catalytic</note>
    </ligand>
</feature>
<name>A0A238ZB26_9RHOB</name>
<dbReference type="PANTHER" id="PTHR20854">
    <property type="entry name" value="INOSITOL MONOPHOSPHATASE"/>
    <property type="match status" value="1"/>
</dbReference>
<dbReference type="Proteomes" id="UP000198417">
    <property type="component" value="Unassembled WGS sequence"/>
</dbReference>
<dbReference type="Gene3D" id="3.30.540.10">
    <property type="entry name" value="Fructose-1,6-Bisphosphatase, subunit A, domain 1"/>
    <property type="match status" value="1"/>
</dbReference>
<comment type="similarity">
    <text evidence="1">Belongs to the inositol monophosphatase superfamily.</text>
</comment>
<dbReference type="Gene3D" id="3.40.190.80">
    <property type="match status" value="1"/>
</dbReference>
<dbReference type="AlphaFoldDB" id="A0A238ZB26"/>
<dbReference type="PROSITE" id="PS00630">
    <property type="entry name" value="IMP_2"/>
    <property type="match status" value="1"/>
</dbReference>
<gene>
    <name evidence="7" type="ORF">SAMN06265370_1289</name>
</gene>
<protein>
    <submittedName>
        <fullName evidence="7">Fructose-1,6-bisphosphatase</fullName>
    </submittedName>
</protein>
<evidence type="ECO:0000313" key="8">
    <source>
        <dbReference type="Proteomes" id="UP000198417"/>
    </source>
</evidence>
<dbReference type="GO" id="GO:0007165">
    <property type="term" value="P:signal transduction"/>
    <property type="evidence" value="ECO:0007669"/>
    <property type="project" value="TreeGrafter"/>
</dbReference>
<evidence type="ECO:0000256" key="5">
    <source>
        <dbReference type="PIRSR" id="PIRSR600760-2"/>
    </source>
</evidence>
<accession>A0A238ZB26</accession>
<dbReference type="EMBL" id="FZNN01000028">
    <property type="protein sequence ID" value="SNR80557.1"/>
    <property type="molecule type" value="Genomic_DNA"/>
</dbReference>
<dbReference type="InterPro" id="IPR000760">
    <property type="entry name" value="Inositol_monophosphatase-like"/>
</dbReference>
<sequence length="289" mass="31414">MTDHLPMTIPAAITPAQRSSLINLIRRAARTEILPRFRDLSSVQIDQKSGPQDLVTEADRASEKMIARGLVRMFPNALIVGEEDVAENPDIVDKIADAPLAFTIDPVDGTWNFAHGLTQFGVILSATRFGIPVFGLLYDPIMDDVIVADTTGPSQLIKPRRATRTLSVSKGGAIGDLTGYLGLYLLPKDKQAEMAATMPNFQRVTSLRCACHEFRMLAQGHVDFVFAAGLTPWDHAAGVLIARQAGGHVALLDGSEYRADAPRSGYLLAASDAATWARIREQFDFLLAD</sequence>
<comment type="cofactor">
    <cofactor evidence="5">
        <name>Mg(2+)</name>
        <dbReference type="ChEBI" id="CHEBI:18420"/>
    </cofactor>
</comment>
<feature type="binding site" evidence="5">
    <location>
        <position position="108"/>
    </location>
    <ligand>
        <name>Mg(2+)</name>
        <dbReference type="ChEBI" id="CHEBI:18420"/>
        <label>1</label>
        <note>catalytic</note>
    </ligand>
</feature>
<evidence type="ECO:0000313" key="7">
    <source>
        <dbReference type="EMBL" id="SNR80557.1"/>
    </source>
</evidence>
<dbReference type="GO" id="GO:0046872">
    <property type="term" value="F:metal ion binding"/>
    <property type="evidence" value="ECO:0007669"/>
    <property type="project" value="UniProtKB-KW"/>
</dbReference>
<dbReference type="InterPro" id="IPR020583">
    <property type="entry name" value="Inositol_monoP_metal-BS"/>
</dbReference>
<dbReference type="PANTHER" id="PTHR20854:SF4">
    <property type="entry name" value="INOSITOL-1-MONOPHOSPHATASE-RELATED"/>
    <property type="match status" value="1"/>
</dbReference>
<proteinExistence type="inferred from homology"/>
<reference evidence="7 8" key="1">
    <citation type="submission" date="2017-06" db="EMBL/GenBank/DDBJ databases">
        <authorList>
            <person name="Kim H.J."/>
            <person name="Triplett B.A."/>
        </authorList>
    </citation>
    <scope>NUCLEOTIDE SEQUENCE [LARGE SCALE GENOMIC DNA]</scope>
    <source>
        <strain evidence="7 8">DSM 29052</strain>
    </source>
</reference>
<dbReference type="PROSITE" id="PS50042">
    <property type="entry name" value="CNMP_BINDING_3"/>
    <property type="match status" value="1"/>
</dbReference>
<dbReference type="GO" id="GO:0006020">
    <property type="term" value="P:inositol metabolic process"/>
    <property type="evidence" value="ECO:0007669"/>
    <property type="project" value="TreeGrafter"/>
</dbReference>
<organism evidence="7 8">
    <name type="scientific">Puniceibacterium sediminis</name>
    <dbReference type="NCBI Taxonomy" id="1608407"/>
    <lineage>
        <taxon>Bacteria</taxon>
        <taxon>Pseudomonadati</taxon>
        <taxon>Pseudomonadota</taxon>
        <taxon>Alphaproteobacteria</taxon>
        <taxon>Rhodobacterales</taxon>
        <taxon>Paracoccaceae</taxon>
        <taxon>Puniceibacterium</taxon>
    </lineage>
</organism>
<evidence type="ECO:0000256" key="4">
    <source>
        <dbReference type="ARBA" id="ARBA00022842"/>
    </source>
</evidence>
<feature type="domain" description="Cyclic nucleotide-binding" evidence="6">
    <location>
        <begin position="213"/>
        <end position="289"/>
    </location>
</feature>
<evidence type="ECO:0000256" key="3">
    <source>
        <dbReference type="ARBA" id="ARBA00022801"/>
    </source>
</evidence>
<keyword evidence="3" id="KW-0378">Hydrolase</keyword>
<keyword evidence="8" id="KW-1185">Reference proteome</keyword>
<keyword evidence="4 5" id="KW-0460">Magnesium</keyword>